<dbReference type="PROSITE" id="PS50089">
    <property type="entry name" value="ZF_RING_2"/>
    <property type="match status" value="1"/>
</dbReference>
<comment type="caution">
    <text evidence="5">The sequence shown here is derived from an EMBL/GenBank/DDBJ whole genome shotgun (WGS) entry which is preliminary data.</text>
</comment>
<evidence type="ECO:0000313" key="5">
    <source>
        <dbReference type="EMBL" id="KAK6140579.1"/>
    </source>
</evidence>
<dbReference type="EMBL" id="JABTTQ020000307">
    <property type="protein sequence ID" value="KAK6140579.1"/>
    <property type="molecule type" value="Genomic_DNA"/>
</dbReference>
<sequence length="651" mass="74149">MAGSRGGKHSKSKGKSKQKKSDTIRQKPEELNSKLDLAQVLNNINGPMGTKEKNLQPNITYSSTTSIYAENELEKFLYVKLNRLYTAAHEWLLTLGYSNEEVETAILNAGYVHGEMDFLNNITTNSVGFIEEEFNPKREAFKDTGELYKTMIEALVDYIMQIRPHMQRSEAMWHLVVRSWDHVSSATATSHLQSGDESINSSLVHGAYGSCSHSKNEDASALNPSSVEKVQSKSNIDSSLKKVGMLQRINHSPALVYHLRQNVPILTSVVRRKIGASVFKQQVVPSASGKLTEASDIVSSDFLTSITRCSYESNSDDPKTGVAVDLVKSIKDLQEEVTEQKEWAQLKVTDSARRLSKYFLELNTLRLEKEDKEKWEKEILFVEKSCMLKVMETEQSLQQVKFEASLITNAVKRLETENGQIRAEIEAFKLNGLESERNLEEVMKKEKICTKKLADVENLTSILQSQCEEEKQRVLQLEQELLQAEKEVGFQLQMKWRQEIKEKEHMFALLVEENKMVEIRKAQLFILRQKAEIGNQLARDNYQRLEAEQSHLHVSSNAREDLLPEDLDFLYNYEEATSSESSARCEPSEKTSRHWICMMCMQNEVSVVLLPCTHQVLCFPCFEKNYKVIGSRCPYCHVGIGDSIKVYGPSS</sequence>
<protein>
    <recommendedName>
        <fullName evidence="4">RING-type domain-containing protein</fullName>
    </recommendedName>
</protein>
<evidence type="ECO:0000256" key="2">
    <source>
        <dbReference type="SAM" id="Coils"/>
    </source>
</evidence>
<name>A0ABR0W2M0_REHGL</name>
<dbReference type="InterPro" id="IPR046527">
    <property type="entry name" value="PIR2-like_helical"/>
</dbReference>
<dbReference type="SUPFAM" id="SSF57850">
    <property type="entry name" value="RING/U-box"/>
    <property type="match status" value="1"/>
</dbReference>
<organism evidence="5 6">
    <name type="scientific">Rehmannia glutinosa</name>
    <name type="common">Chinese foxglove</name>
    <dbReference type="NCBI Taxonomy" id="99300"/>
    <lineage>
        <taxon>Eukaryota</taxon>
        <taxon>Viridiplantae</taxon>
        <taxon>Streptophyta</taxon>
        <taxon>Embryophyta</taxon>
        <taxon>Tracheophyta</taxon>
        <taxon>Spermatophyta</taxon>
        <taxon>Magnoliopsida</taxon>
        <taxon>eudicotyledons</taxon>
        <taxon>Gunneridae</taxon>
        <taxon>Pentapetalae</taxon>
        <taxon>asterids</taxon>
        <taxon>lamiids</taxon>
        <taxon>Lamiales</taxon>
        <taxon>Orobanchaceae</taxon>
        <taxon>Rehmannieae</taxon>
        <taxon>Rehmannia</taxon>
    </lineage>
</organism>
<dbReference type="Proteomes" id="UP001318860">
    <property type="component" value="Unassembled WGS sequence"/>
</dbReference>
<dbReference type="PANTHER" id="PTHR46405">
    <property type="entry name" value="OS05G0141500 PROTEIN"/>
    <property type="match status" value="1"/>
</dbReference>
<feature type="region of interest" description="Disordered" evidence="3">
    <location>
        <begin position="1"/>
        <end position="30"/>
    </location>
</feature>
<dbReference type="SMART" id="SM00184">
    <property type="entry name" value="RING"/>
    <property type="match status" value="1"/>
</dbReference>
<evidence type="ECO:0000256" key="3">
    <source>
        <dbReference type="SAM" id="MobiDB-lite"/>
    </source>
</evidence>
<accession>A0ABR0W2M0</accession>
<dbReference type="Gene3D" id="3.30.40.10">
    <property type="entry name" value="Zinc/RING finger domain, C3HC4 (zinc finger)"/>
    <property type="match status" value="1"/>
</dbReference>
<dbReference type="Pfam" id="PF20235">
    <property type="entry name" value="PIR2-like_helical"/>
    <property type="match status" value="1"/>
</dbReference>
<keyword evidence="1" id="KW-0862">Zinc</keyword>
<feature type="coiled-coil region" evidence="2">
    <location>
        <begin position="460"/>
        <end position="487"/>
    </location>
</feature>
<keyword evidence="2" id="KW-0175">Coiled coil</keyword>
<feature type="compositionally biased region" description="Basic residues" evidence="3">
    <location>
        <begin position="1"/>
        <end position="18"/>
    </location>
</feature>
<dbReference type="PANTHER" id="PTHR46405:SF3">
    <property type="entry name" value="RING_U-BOX SUPERFAMILY PROTEIN"/>
    <property type="match status" value="1"/>
</dbReference>
<feature type="compositionally biased region" description="Basic and acidic residues" evidence="3">
    <location>
        <begin position="19"/>
        <end position="30"/>
    </location>
</feature>
<gene>
    <name evidence="5" type="ORF">DH2020_025678</name>
</gene>
<evidence type="ECO:0000259" key="4">
    <source>
        <dbReference type="PROSITE" id="PS50089"/>
    </source>
</evidence>
<keyword evidence="1" id="KW-0863">Zinc-finger</keyword>
<dbReference type="InterPro" id="IPR001841">
    <property type="entry name" value="Znf_RING"/>
</dbReference>
<dbReference type="InterPro" id="IPR013083">
    <property type="entry name" value="Znf_RING/FYVE/PHD"/>
</dbReference>
<keyword evidence="1" id="KW-0479">Metal-binding</keyword>
<feature type="domain" description="RING-type" evidence="4">
    <location>
        <begin position="597"/>
        <end position="637"/>
    </location>
</feature>
<proteinExistence type="predicted"/>
<evidence type="ECO:0000256" key="1">
    <source>
        <dbReference type="PROSITE-ProRule" id="PRU00175"/>
    </source>
</evidence>
<dbReference type="Pfam" id="PF13920">
    <property type="entry name" value="zf-C3HC4_3"/>
    <property type="match status" value="1"/>
</dbReference>
<evidence type="ECO:0000313" key="6">
    <source>
        <dbReference type="Proteomes" id="UP001318860"/>
    </source>
</evidence>
<keyword evidence="6" id="KW-1185">Reference proteome</keyword>
<dbReference type="InterPro" id="IPR046934">
    <property type="entry name" value="PIR2-like"/>
</dbReference>
<reference evidence="5 6" key="1">
    <citation type="journal article" date="2021" name="Comput. Struct. Biotechnol. J.">
        <title>De novo genome assembly of the potent medicinal plant Rehmannia glutinosa using nanopore technology.</title>
        <authorList>
            <person name="Ma L."/>
            <person name="Dong C."/>
            <person name="Song C."/>
            <person name="Wang X."/>
            <person name="Zheng X."/>
            <person name="Niu Y."/>
            <person name="Chen S."/>
            <person name="Feng W."/>
        </authorList>
    </citation>
    <scope>NUCLEOTIDE SEQUENCE [LARGE SCALE GENOMIC DNA]</scope>
    <source>
        <strain evidence="5">DH-2019</strain>
    </source>
</reference>